<evidence type="ECO:0000313" key="14">
    <source>
        <dbReference type="Proteomes" id="UP000437446"/>
    </source>
</evidence>
<evidence type="ECO:0000313" key="11">
    <source>
        <dbReference type="Proteomes" id="UP000285173"/>
    </source>
</evidence>
<evidence type="ECO:0000313" key="5">
    <source>
        <dbReference type="EMBL" id="RGN52172.1"/>
    </source>
</evidence>
<dbReference type="InterPro" id="IPR006119">
    <property type="entry name" value="Resolv_N"/>
</dbReference>
<evidence type="ECO:0000313" key="8">
    <source>
        <dbReference type="EMBL" id="RHH78387.1"/>
    </source>
</evidence>
<dbReference type="Proteomes" id="UP000285173">
    <property type="component" value="Unassembled WGS sequence"/>
</dbReference>
<dbReference type="Proteomes" id="UP000437446">
    <property type="component" value="Unassembled WGS sequence"/>
</dbReference>
<dbReference type="PROSITE" id="PS51736">
    <property type="entry name" value="RECOMBINASES_3"/>
    <property type="match status" value="1"/>
</dbReference>
<comment type="caution">
    <text evidence="8">The sequence shown here is derived from an EMBL/GenBank/DDBJ whole genome shotgun (WGS) entry which is preliminary data.</text>
</comment>
<dbReference type="EMBL" id="QSII01000006">
    <property type="protein sequence ID" value="RHC88166.1"/>
    <property type="molecule type" value="Genomic_DNA"/>
</dbReference>
<dbReference type="Proteomes" id="UP000286260">
    <property type="component" value="Unassembled WGS sequence"/>
</dbReference>
<dbReference type="RefSeq" id="WP_005642723.1">
    <property type="nucleotide sequence ID" value="NZ_BAABZJ010000001.1"/>
</dbReference>
<dbReference type="PANTHER" id="PTHR30461:SF19">
    <property type="entry name" value="SITE-SPECIFIC RECOMBINASE RESOLVASE FAMILY"/>
    <property type="match status" value="1"/>
</dbReference>
<dbReference type="PANTHER" id="PTHR30461">
    <property type="entry name" value="DNA-INVERTASE FROM LAMBDOID PROPHAGE"/>
    <property type="match status" value="1"/>
</dbReference>
<evidence type="ECO:0000313" key="9">
    <source>
        <dbReference type="Proteomes" id="UP000261088"/>
    </source>
</evidence>
<dbReference type="CDD" id="cd03768">
    <property type="entry name" value="SR_ResInv"/>
    <property type="match status" value="1"/>
</dbReference>
<organism evidence="8 10">
    <name type="scientific">Parabacteroides merdae</name>
    <dbReference type="NCBI Taxonomy" id="46503"/>
    <lineage>
        <taxon>Bacteria</taxon>
        <taxon>Pseudomonadati</taxon>
        <taxon>Bacteroidota</taxon>
        <taxon>Bacteroidia</taxon>
        <taxon>Bacteroidales</taxon>
        <taxon>Tannerellaceae</taxon>
        <taxon>Parabacteroides</taxon>
    </lineage>
</organism>
<evidence type="ECO:0000313" key="15">
    <source>
        <dbReference type="Proteomes" id="UP000482671"/>
    </source>
</evidence>
<evidence type="ECO:0000313" key="2">
    <source>
        <dbReference type="EMBL" id="MTU28647.1"/>
    </source>
</evidence>
<dbReference type="InterPro" id="IPR050639">
    <property type="entry name" value="SSR_resolvase"/>
</dbReference>
<dbReference type="EMBL" id="WNCN01000006">
    <property type="protein sequence ID" value="MTU38962.1"/>
    <property type="molecule type" value="Genomic_DNA"/>
</dbReference>
<accession>A0A3E4ZNQ3</accession>
<dbReference type="AlphaFoldDB" id="A0A3E4ZNQ3"/>
<keyword evidence="13" id="KW-1185">Reference proteome</keyword>
<dbReference type="Proteomes" id="UP000434916">
    <property type="component" value="Unassembled WGS sequence"/>
</dbReference>
<evidence type="ECO:0000313" key="10">
    <source>
        <dbReference type="Proteomes" id="UP000283732"/>
    </source>
</evidence>
<dbReference type="STRING" id="46503.ERS852463_00398"/>
<name>A0A3E4ZNQ3_9BACT</name>
<dbReference type="Proteomes" id="UP000283732">
    <property type="component" value="Unassembled WGS sequence"/>
</dbReference>
<sequence length="199" mass="22937">MVIAYLRVGTSNKELLEEQKDEIERYASNHDMNVDKWITDVTVDKGREDERNLARVLDRMQKGDSLIFSDISRLGRTLSEVMDIMGRCMEKGVQIYSIRDRYILDQALDLPVMGNVFKLVTEIEHSLMSIRTKEALNHKKSTGGPLGRPKGSAAKQSFLDANKEEVISMLERGDTVFEICKRFNVSRNTYYMFKRNYGL</sequence>
<dbReference type="Proteomes" id="UP000482671">
    <property type="component" value="Unassembled WGS sequence"/>
</dbReference>
<evidence type="ECO:0000313" key="4">
    <source>
        <dbReference type="EMBL" id="MTV00930.1"/>
    </source>
</evidence>
<evidence type="ECO:0000259" key="1">
    <source>
        <dbReference type="PROSITE" id="PS51736"/>
    </source>
</evidence>
<dbReference type="Pfam" id="PF00239">
    <property type="entry name" value="Resolvase"/>
    <property type="match status" value="1"/>
</dbReference>
<gene>
    <name evidence="8" type="ORF">DW191_06825</name>
    <name evidence="7" type="ORF">DW828_06650</name>
    <name evidence="6" type="ORF">DW986_12555</name>
    <name evidence="5" type="ORF">DXB61_07990</name>
    <name evidence="2" type="ORF">GMD66_05335</name>
    <name evidence="3" type="ORF">GMD82_05475</name>
    <name evidence="4" type="ORF">GME02_04465</name>
</gene>
<evidence type="ECO:0000313" key="7">
    <source>
        <dbReference type="EMBL" id="RHC88166.1"/>
    </source>
</evidence>
<dbReference type="GO" id="GO:0003677">
    <property type="term" value="F:DNA binding"/>
    <property type="evidence" value="ECO:0007669"/>
    <property type="project" value="InterPro"/>
</dbReference>
<dbReference type="GO" id="GO:0000150">
    <property type="term" value="F:DNA strand exchange activity"/>
    <property type="evidence" value="ECO:0007669"/>
    <property type="project" value="InterPro"/>
</dbReference>
<evidence type="ECO:0000313" key="3">
    <source>
        <dbReference type="EMBL" id="MTU38962.1"/>
    </source>
</evidence>
<dbReference type="EMBL" id="QSEF01000017">
    <property type="protein sequence ID" value="RGZ46507.1"/>
    <property type="molecule type" value="Genomic_DNA"/>
</dbReference>
<feature type="domain" description="Resolvase/invertase-type recombinase catalytic" evidence="1">
    <location>
        <begin position="1"/>
        <end position="143"/>
    </location>
</feature>
<reference evidence="9 10" key="1">
    <citation type="submission" date="2018-08" db="EMBL/GenBank/DDBJ databases">
        <title>A genome reference for cultivated species of the human gut microbiota.</title>
        <authorList>
            <person name="Zou Y."/>
            <person name="Xue W."/>
            <person name="Luo G."/>
        </authorList>
    </citation>
    <scope>NUCLEOTIDE SEQUENCE [LARGE SCALE GENOMIC DNA]</scope>
    <source>
        <strain evidence="8 10">AM16-50</strain>
        <strain evidence="7 12">AM34-17</strain>
        <strain evidence="6 11">AM50-15</strain>
        <strain evidence="5 9">OM05-11AA</strain>
    </source>
</reference>
<dbReference type="Proteomes" id="UP000261088">
    <property type="component" value="Unassembled WGS sequence"/>
</dbReference>
<dbReference type="EMBL" id="WNDD01000004">
    <property type="protein sequence ID" value="MTV00930.1"/>
    <property type="molecule type" value="Genomic_DNA"/>
</dbReference>
<dbReference type="InterPro" id="IPR036162">
    <property type="entry name" value="Resolvase-like_N_sf"/>
</dbReference>
<dbReference type="EMBL" id="WNCR01000002">
    <property type="protein sequence ID" value="MTU28647.1"/>
    <property type="molecule type" value="Genomic_DNA"/>
</dbReference>
<evidence type="ECO:0000313" key="13">
    <source>
        <dbReference type="Proteomes" id="UP000434916"/>
    </source>
</evidence>
<dbReference type="EMBL" id="QSUP01000007">
    <property type="protein sequence ID" value="RGN52172.1"/>
    <property type="molecule type" value="Genomic_DNA"/>
</dbReference>
<evidence type="ECO:0000313" key="6">
    <source>
        <dbReference type="EMBL" id="RGZ46507.1"/>
    </source>
</evidence>
<dbReference type="Gene3D" id="3.40.50.1390">
    <property type="entry name" value="Resolvase, N-terminal catalytic domain"/>
    <property type="match status" value="1"/>
</dbReference>
<dbReference type="SUPFAM" id="SSF53041">
    <property type="entry name" value="Resolvase-like"/>
    <property type="match status" value="1"/>
</dbReference>
<dbReference type="EMBL" id="QRKC01000002">
    <property type="protein sequence ID" value="RHH78387.1"/>
    <property type="molecule type" value="Genomic_DNA"/>
</dbReference>
<protein>
    <submittedName>
        <fullName evidence="2">Helix-turn-helix domain-containing protein</fullName>
    </submittedName>
</protein>
<evidence type="ECO:0000313" key="12">
    <source>
        <dbReference type="Proteomes" id="UP000286260"/>
    </source>
</evidence>
<reference evidence="13 14" key="2">
    <citation type="journal article" date="2019" name="Nat. Med.">
        <title>A library of human gut bacterial isolates paired with longitudinal multiomics data enables mechanistic microbiome research.</title>
        <authorList>
            <person name="Poyet M."/>
            <person name="Groussin M."/>
            <person name="Gibbons S.M."/>
            <person name="Avila-Pacheco J."/>
            <person name="Jiang X."/>
            <person name="Kearney S.M."/>
            <person name="Perrotta A.R."/>
            <person name="Berdy B."/>
            <person name="Zhao S."/>
            <person name="Lieberman T.D."/>
            <person name="Swanson P.K."/>
            <person name="Smith M."/>
            <person name="Roesemann S."/>
            <person name="Alexander J.E."/>
            <person name="Rich S.A."/>
            <person name="Livny J."/>
            <person name="Vlamakis H."/>
            <person name="Clish C."/>
            <person name="Bullock K."/>
            <person name="Deik A."/>
            <person name="Scott J."/>
            <person name="Pierce K.A."/>
            <person name="Xavier R.J."/>
            <person name="Alm E.J."/>
        </authorList>
    </citation>
    <scope>NUCLEOTIDE SEQUENCE [LARGE SCALE GENOMIC DNA]</scope>
    <source>
        <strain evidence="4 15">BIOML-A11</strain>
        <strain evidence="2 14">BIOML-A25</strain>
        <strain evidence="3 13">BIOML-A29</strain>
    </source>
</reference>
<dbReference type="SMART" id="SM00857">
    <property type="entry name" value="Resolvase"/>
    <property type="match status" value="1"/>
</dbReference>
<proteinExistence type="predicted"/>